<dbReference type="Pfam" id="PF03592">
    <property type="entry name" value="Terminase_2"/>
    <property type="match status" value="1"/>
</dbReference>
<protein>
    <submittedName>
        <fullName evidence="1">Terminase small subunit</fullName>
    </submittedName>
</protein>
<comment type="caution">
    <text evidence="1">The sequence shown here is derived from an EMBL/GenBank/DDBJ whole genome shotgun (WGS) entry which is preliminary data.</text>
</comment>
<dbReference type="RefSeq" id="WP_208176550.1">
    <property type="nucleotide sequence ID" value="NZ_JAGETZ010000008.1"/>
</dbReference>
<evidence type="ECO:0000313" key="2">
    <source>
        <dbReference type="Proteomes" id="UP000664369"/>
    </source>
</evidence>
<dbReference type="InterPro" id="IPR038713">
    <property type="entry name" value="Terminase_Gp1_N_sf"/>
</dbReference>
<reference evidence="1 2" key="1">
    <citation type="submission" date="2021-03" db="EMBL/GenBank/DDBJ databases">
        <authorList>
            <person name="Kim M.K."/>
        </authorList>
    </citation>
    <scope>NUCLEOTIDE SEQUENCE [LARGE SCALE GENOMIC DNA]</scope>
    <source>
        <strain evidence="1 2">BT442</strain>
    </source>
</reference>
<organism evidence="1 2">
    <name type="scientific">Hymenobacter negativus</name>
    <dbReference type="NCBI Taxonomy" id="2795026"/>
    <lineage>
        <taxon>Bacteria</taxon>
        <taxon>Pseudomonadati</taxon>
        <taxon>Bacteroidota</taxon>
        <taxon>Cytophagia</taxon>
        <taxon>Cytophagales</taxon>
        <taxon>Hymenobacteraceae</taxon>
        <taxon>Hymenobacter</taxon>
    </lineage>
</organism>
<gene>
    <name evidence="1" type="ORF">J4E00_17615</name>
</gene>
<name>A0ABS3QI79_9BACT</name>
<dbReference type="EMBL" id="JAGETZ010000008">
    <property type="protein sequence ID" value="MBO2010882.1"/>
    <property type="molecule type" value="Genomic_DNA"/>
</dbReference>
<proteinExistence type="predicted"/>
<keyword evidence="2" id="KW-1185">Reference proteome</keyword>
<sequence>MPPAENQPTLTAYEQLTAKQKAFVDALCLEPNISHTKAAERAGYAKKSAFVEGSRLLRNAKVRKALGEQLKGVAPTSEEIAVRWDRVSRATLEDFYTTEEYEEPTTELRPLLEKIADLSYQIDFEERVATRQELEEDQLEKHRYRQQQRRNEVIRLEVELEMNPAATYEVPGPPAKKQRLQLDLVKAQKAGVLDLAKAIKPTQFGLGIELRDPDAALDKLARMSGAYEKDNEQSRAVAVINAKVEVISSGVPIARSEQEAAAHV</sequence>
<dbReference type="Gene3D" id="1.10.10.1400">
    <property type="entry name" value="Terminase, small subunit, N-terminal DNA-binding domain, HTH motif"/>
    <property type="match status" value="1"/>
</dbReference>
<dbReference type="Proteomes" id="UP000664369">
    <property type="component" value="Unassembled WGS sequence"/>
</dbReference>
<evidence type="ECO:0000313" key="1">
    <source>
        <dbReference type="EMBL" id="MBO2010882.1"/>
    </source>
</evidence>
<accession>A0ABS3QI79</accession>
<dbReference type="InterPro" id="IPR005335">
    <property type="entry name" value="Terminase_ssu"/>
</dbReference>